<dbReference type="Proteomes" id="UP001163321">
    <property type="component" value="Chromosome 1"/>
</dbReference>
<comment type="caution">
    <text evidence="1">The sequence shown here is derived from an EMBL/GenBank/DDBJ whole genome shotgun (WGS) entry which is preliminary data.</text>
</comment>
<evidence type="ECO:0000313" key="2">
    <source>
        <dbReference type="Proteomes" id="UP001163321"/>
    </source>
</evidence>
<protein>
    <submittedName>
        <fullName evidence="1">Uncharacterized protein</fullName>
    </submittedName>
</protein>
<keyword evidence="2" id="KW-1185">Reference proteome</keyword>
<reference evidence="1 2" key="1">
    <citation type="journal article" date="2022" name="bioRxiv">
        <title>The genome of the oomycete Peronosclerospora sorghi, a cosmopolitan pathogen of maize and sorghum, is inflated with dispersed pseudogenes.</title>
        <authorList>
            <person name="Fletcher K."/>
            <person name="Martin F."/>
            <person name="Isakeit T."/>
            <person name="Cavanaugh K."/>
            <person name="Magill C."/>
            <person name="Michelmore R."/>
        </authorList>
    </citation>
    <scope>NUCLEOTIDE SEQUENCE [LARGE SCALE GENOMIC DNA]</scope>
    <source>
        <strain evidence="1">P6</strain>
    </source>
</reference>
<dbReference type="EMBL" id="CM047580">
    <property type="protein sequence ID" value="KAI9923242.1"/>
    <property type="molecule type" value="Genomic_DNA"/>
</dbReference>
<evidence type="ECO:0000313" key="1">
    <source>
        <dbReference type="EMBL" id="KAI9923242.1"/>
    </source>
</evidence>
<organism evidence="1 2">
    <name type="scientific">Peronosclerospora sorghi</name>
    <dbReference type="NCBI Taxonomy" id="230839"/>
    <lineage>
        <taxon>Eukaryota</taxon>
        <taxon>Sar</taxon>
        <taxon>Stramenopiles</taxon>
        <taxon>Oomycota</taxon>
        <taxon>Peronosporomycetes</taxon>
        <taxon>Peronosporales</taxon>
        <taxon>Peronosporaceae</taxon>
        <taxon>Peronosclerospora</taxon>
    </lineage>
</organism>
<name>A0ACC0WWV2_9STRA</name>
<accession>A0ACC0WWV2</accession>
<gene>
    <name evidence="1" type="ORF">PsorP6_001462</name>
</gene>
<sequence length="152" mass="17044">MLVLSPVLGVDGNEAVVDGSAPLDIPRMKFAEVRNILMFVGKKSLDSTSIGDIPIDSTTMTQLDYDKSFAVSHASEKDLRIQQKIQYAQECVQEVREEIQEIARNPHLEVWLSLSCQALKHVDWRVTTTLELVHFGSDTFASITKSERHSSK</sequence>
<proteinExistence type="predicted"/>